<name>A0ABT5L3H6_9ALTE</name>
<evidence type="ECO:0000313" key="2">
    <source>
        <dbReference type="Proteomes" id="UP001218788"/>
    </source>
</evidence>
<dbReference type="SUPFAM" id="SSF51126">
    <property type="entry name" value="Pectin lyase-like"/>
    <property type="match status" value="1"/>
</dbReference>
<dbReference type="InterPro" id="IPR011050">
    <property type="entry name" value="Pectin_lyase_fold/virulence"/>
</dbReference>
<proteinExistence type="predicted"/>
<dbReference type="Proteomes" id="UP001218788">
    <property type="component" value="Unassembled WGS sequence"/>
</dbReference>
<protein>
    <recommendedName>
        <fullName evidence="3">Right handed beta helix domain-containing protein</fullName>
    </recommendedName>
</protein>
<dbReference type="Gene3D" id="2.160.20.10">
    <property type="entry name" value="Single-stranded right-handed beta-helix, Pectin lyase-like"/>
    <property type="match status" value="1"/>
</dbReference>
<organism evidence="1 2">
    <name type="scientific">Alteromonas gilva</name>
    <dbReference type="NCBI Taxonomy" id="2987522"/>
    <lineage>
        <taxon>Bacteria</taxon>
        <taxon>Pseudomonadati</taxon>
        <taxon>Pseudomonadota</taxon>
        <taxon>Gammaproteobacteria</taxon>
        <taxon>Alteromonadales</taxon>
        <taxon>Alteromonadaceae</taxon>
        <taxon>Alteromonas/Salinimonas group</taxon>
        <taxon>Alteromonas</taxon>
    </lineage>
</organism>
<reference evidence="1 2" key="1">
    <citation type="submission" date="2022-10" db="EMBL/GenBank/DDBJ databases">
        <title>Alteromonas sp. chi3 Genome sequencing.</title>
        <authorList>
            <person name="Park S."/>
        </authorList>
    </citation>
    <scope>NUCLEOTIDE SEQUENCE [LARGE SCALE GENOMIC DNA]</scope>
    <source>
        <strain evidence="2">chi3</strain>
    </source>
</reference>
<sequence>MRIFVFLLSLATVIDCHGFELAEKEWMVDGVVFTVAEDAAKNIKEGSKVYLGPGVFSEGININHNNVLISGSDNTHFIGAVVNGKATFVVNGDDVTIENIECSGVAVRDNNGACVRQQGKNLTLSNVYFHDSQQGVLSGKDTGRLLVQFSRMERLGLKGRAHGIYSANDELIIRHSTIINAKDQGHEVKSRAKKTVISNSVIGSVDSNNSRAVDIPNGGELSVSNSVVFQGTNTVNRQLFGYGLETMARARQHTIRLDNNIFILERTGANEFLALPAHADQAIDVTVFENAIIGQNIIDMEQYKQFNTVYETRIEAGMSADIPDISTLPALRLLKDL</sequence>
<evidence type="ECO:0008006" key="3">
    <source>
        <dbReference type="Google" id="ProtNLM"/>
    </source>
</evidence>
<dbReference type="InterPro" id="IPR012334">
    <property type="entry name" value="Pectin_lyas_fold"/>
</dbReference>
<dbReference type="RefSeq" id="WP_273639092.1">
    <property type="nucleotide sequence ID" value="NZ_JAQQXP010000001.1"/>
</dbReference>
<evidence type="ECO:0000313" key="1">
    <source>
        <dbReference type="EMBL" id="MDC8830333.1"/>
    </source>
</evidence>
<accession>A0ABT5L3H6</accession>
<gene>
    <name evidence="1" type="ORF">OIK42_06095</name>
</gene>
<comment type="caution">
    <text evidence="1">The sequence shown here is derived from an EMBL/GenBank/DDBJ whole genome shotgun (WGS) entry which is preliminary data.</text>
</comment>
<keyword evidence="2" id="KW-1185">Reference proteome</keyword>
<dbReference type="EMBL" id="JAQQXP010000001">
    <property type="protein sequence ID" value="MDC8830333.1"/>
    <property type="molecule type" value="Genomic_DNA"/>
</dbReference>